<dbReference type="OrthoDB" id="1939700at2759"/>
<dbReference type="PANTHER" id="PTHR37751:SF1">
    <property type="entry name" value="LOW PROTEIN: M-PHASE INDUCER PHOSPHATASE-LIKE PROTEIN"/>
    <property type="match status" value="1"/>
</dbReference>
<feature type="compositionally biased region" description="Basic and acidic residues" evidence="1">
    <location>
        <begin position="265"/>
        <end position="278"/>
    </location>
</feature>
<dbReference type="Proteomes" id="UP000636800">
    <property type="component" value="Chromosome 12"/>
</dbReference>
<keyword evidence="5" id="KW-1185">Reference proteome</keyword>
<feature type="compositionally biased region" description="Polar residues" evidence="1">
    <location>
        <begin position="60"/>
        <end position="80"/>
    </location>
</feature>
<feature type="region of interest" description="Disordered" evidence="1">
    <location>
        <begin position="168"/>
        <end position="278"/>
    </location>
</feature>
<proteinExistence type="predicted"/>
<evidence type="ECO:0000313" key="6">
    <source>
        <dbReference type="Proteomes" id="UP000639772"/>
    </source>
</evidence>
<gene>
    <name evidence="4" type="ORF">HPP92_021821</name>
    <name evidence="3" type="ORF">HPP92_022144</name>
</gene>
<name>A0A835UEV2_VANPL</name>
<dbReference type="InterPro" id="IPR025486">
    <property type="entry name" value="DUF4378"/>
</dbReference>
<feature type="compositionally biased region" description="Basic residues" evidence="1">
    <location>
        <begin position="172"/>
        <end position="184"/>
    </location>
</feature>
<evidence type="ECO:0000313" key="5">
    <source>
        <dbReference type="Proteomes" id="UP000636800"/>
    </source>
</evidence>
<comment type="caution">
    <text evidence="4">The sequence shown here is derived from an EMBL/GenBank/DDBJ whole genome shotgun (WGS) entry which is preliminary data.</text>
</comment>
<accession>A0A835UEV2</accession>
<dbReference type="EMBL" id="JADCNL010000012">
    <property type="protein sequence ID" value="KAG0456987.1"/>
    <property type="molecule type" value="Genomic_DNA"/>
</dbReference>
<organism evidence="4 6">
    <name type="scientific">Vanilla planifolia</name>
    <name type="common">Vanilla</name>
    <dbReference type="NCBI Taxonomy" id="51239"/>
    <lineage>
        <taxon>Eukaryota</taxon>
        <taxon>Viridiplantae</taxon>
        <taxon>Streptophyta</taxon>
        <taxon>Embryophyta</taxon>
        <taxon>Tracheophyta</taxon>
        <taxon>Spermatophyta</taxon>
        <taxon>Magnoliopsida</taxon>
        <taxon>Liliopsida</taxon>
        <taxon>Asparagales</taxon>
        <taxon>Orchidaceae</taxon>
        <taxon>Vanilloideae</taxon>
        <taxon>Vanilleae</taxon>
        <taxon>Vanilla</taxon>
    </lineage>
</organism>
<evidence type="ECO:0000256" key="1">
    <source>
        <dbReference type="SAM" id="MobiDB-lite"/>
    </source>
</evidence>
<evidence type="ECO:0000313" key="3">
    <source>
        <dbReference type="EMBL" id="KAG0456987.1"/>
    </source>
</evidence>
<protein>
    <recommendedName>
        <fullName evidence="2">DUF4378 domain-containing protein</fullName>
    </recommendedName>
</protein>
<evidence type="ECO:0000259" key="2">
    <source>
        <dbReference type="Pfam" id="PF14309"/>
    </source>
</evidence>
<feature type="region of interest" description="Disordered" evidence="1">
    <location>
        <begin position="53"/>
        <end position="84"/>
    </location>
</feature>
<dbReference type="Pfam" id="PF14309">
    <property type="entry name" value="DUF4378"/>
    <property type="match status" value="1"/>
</dbReference>
<feature type="compositionally biased region" description="Polar residues" evidence="1">
    <location>
        <begin position="212"/>
        <end position="238"/>
    </location>
</feature>
<dbReference type="EMBL" id="JADCNM010000012">
    <property type="protein sequence ID" value="KAG0458693.1"/>
    <property type="molecule type" value="Genomic_DNA"/>
</dbReference>
<dbReference type="PANTHER" id="PTHR37751">
    <property type="entry name" value="LOW PROTEIN: M-PHASE INDUCER PHOSPHATASE-LIKE PROTEIN"/>
    <property type="match status" value="1"/>
</dbReference>
<dbReference type="Proteomes" id="UP000639772">
    <property type="component" value="Chromosome 12"/>
</dbReference>
<sequence length="614" mass="70468">MREKKGCSSGRVWYWSRMSREEKDRPGCMSGMLHFFRLHHLFFTGCCRTPTGVSSPRPEQLQQQKLSHVYQSNEAPSNSSEKTEKTAAVREEYHAVSIAIQIVKTSTEAKKKKMEASIEEEKKVAPAVTPRTRNIVAQLMGLETFNEEATSPTPALLFASTFERERKEFSMKKKKQPQRFRKELKKLSPSMRQPLKNRNCNILGSHSLPDSPRTSSEKPQNTGPRYSLQLNKENNNRATVDFGSIREPSSGRSFSGPPKLRYSTSKKENSEHTEENREQFYTRKVVRHLNGGISKRDGTCLRYGNDEVVSPRKNNAVQSNKSVKRPKTLLRQEQIAYCSSAKAVLFKPTKISREFSPQQRIELQHKVLKLETIKCNKASFERFTKRLNEQHPRQSLTGVIKRSFSDASIRKSSSIEKDQLNSRSSQKLKEKEPEFQYVKAILSQAGIIGANTIKWFSSSHPIDPTIFDDLELGKDVGLITTLGQLRHRCNRKLLFHLLEEILIDLRLNEPKRWHGSDRDLLARVWLQIHQSPSVNYRTMDNNDALVAAYLPMSRGRRLLQHPLVVAEVEHIAVGIEWNILDSILRKIAVWLAETIAQELMPRKALLPTMYIARL</sequence>
<evidence type="ECO:0000313" key="4">
    <source>
        <dbReference type="EMBL" id="KAG0458693.1"/>
    </source>
</evidence>
<reference evidence="5 6" key="1">
    <citation type="journal article" date="2020" name="Nat. Food">
        <title>A phased Vanilla planifolia genome enables genetic improvement of flavour and production.</title>
        <authorList>
            <person name="Hasing T."/>
            <person name="Tang H."/>
            <person name="Brym M."/>
            <person name="Khazi F."/>
            <person name="Huang T."/>
            <person name="Chambers A.H."/>
        </authorList>
    </citation>
    <scope>NUCLEOTIDE SEQUENCE [LARGE SCALE GENOMIC DNA]</scope>
    <source>
        <tissue evidence="4">Leaf</tissue>
    </source>
</reference>
<dbReference type="AlphaFoldDB" id="A0A835UEV2"/>
<feature type="domain" description="DUF4378" evidence="2">
    <location>
        <begin position="434"/>
        <end position="583"/>
    </location>
</feature>